<gene>
    <name evidence="1" type="ORF">Tci_906942</name>
</gene>
<dbReference type="InterPro" id="IPR011110">
    <property type="entry name" value="Reg_prop"/>
</dbReference>
<name>A0A699VKX3_TANCI</name>
<dbReference type="InterPro" id="IPR015943">
    <property type="entry name" value="WD40/YVTN_repeat-like_dom_sf"/>
</dbReference>
<dbReference type="AlphaFoldDB" id="A0A699VKX3"/>
<accession>A0A699VKX3</accession>
<dbReference type="Gene3D" id="2.130.10.10">
    <property type="entry name" value="YVTN repeat-like/Quinoprotein amine dehydrogenase"/>
    <property type="match status" value="1"/>
</dbReference>
<comment type="caution">
    <text evidence="1">The sequence shown here is derived from an EMBL/GenBank/DDBJ whole genome shotgun (WGS) entry which is preliminary data.</text>
</comment>
<dbReference type="Gene3D" id="2.60.40.10">
    <property type="entry name" value="Immunoglobulins"/>
    <property type="match status" value="1"/>
</dbReference>
<protein>
    <submittedName>
        <fullName evidence="1">Uncharacterized protein</fullName>
    </submittedName>
</protein>
<proteinExistence type="predicted"/>
<dbReference type="Pfam" id="PF07494">
    <property type="entry name" value="Reg_prop"/>
    <property type="match status" value="1"/>
</dbReference>
<feature type="non-terminal residue" evidence="1">
    <location>
        <position position="1"/>
    </location>
</feature>
<organism evidence="1">
    <name type="scientific">Tanacetum cinerariifolium</name>
    <name type="common">Dalmatian daisy</name>
    <name type="synonym">Chrysanthemum cinerariifolium</name>
    <dbReference type="NCBI Taxonomy" id="118510"/>
    <lineage>
        <taxon>Eukaryota</taxon>
        <taxon>Viridiplantae</taxon>
        <taxon>Streptophyta</taxon>
        <taxon>Embryophyta</taxon>
        <taxon>Tracheophyta</taxon>
        <taxon>Spermatophyta</taxon>
        <taxon>Magnoliopsida</taxon>
        <taxon>eudicotyledons</taxon>
        <taxon>Gunneridae</taxon>
        <taxon>Pentapetalae</taxon>
        <taxon>asterids</taxon>
        <taxon>campanulids</taxon>
        <taxon>Asterales</taxon>
        <taxon>Asteraceae</taxon>
        <taxon>Asteroideae</taxon>
        <taxon>Anthemideae</taxon>
        <taxon>Anthemidinae</taxon>
        <taxon>Tanacetum</taxon>
    </lineage>
</organism>
<reference evidence="1" key="1">
    <citation type="journal article" date="2019" name="Sci. Rep.">
        <title>Draft genome of Tanacetum cinerariifolium, the natural source of mosquito coil.</title>
        <authorList>
            <person name="Yamashiro T."/>
            <person name="Shiraishi A."/>
            <person name="Satake H."/>
            <person name="Nakayama K."/>
        </authorList>
    </citation>
    <scope>NUCLEOTIDE SEQUENCE</scope>
</reference>
<sequence>DAQGRDVVRPYSRYLPESDVESLLADEAGNLWVGGTGLYRFTPSTCRYLRYDVADGLQSNAFKIGAAARGADGTLYFGGINGINYFQPWAIQANPSPPVVQFTGLRVVNQPVAVGRPFNGRVLLPQPLSRPQTVTIRAAENDFSVEFVALNYTNPQKNHYAYRLLGY</sequence>
<evidence type="ECO:0000313" key="1">
    <source>
        <dbReference type="EMBL" id="GFD34973.1"/>
    </source>
</evidence>
<dbReference type="EMBL" id="BKCJ011453019">
    <property type="protein sequence ID" value="GFD34973.1"/>
    <property type="molecule type" value="Genomic_DNA"/>
</dbReference>
<feature type="non-terminal residue" evidence="1">
    <location>
        <position position="167"/>
    </location>
</feature>
<dbReference type="InterPro" id="IPR013783">
    <property type="entry name" value="Ig-like_fold"/>
</dbReference>